<dbReference type="FunCoup" id="A0A409XD94">
    <property type="interactions" value="548"/>
</dbReference>
<feature type="compositionally biased region" description="Acidic residues" evidence="1">
    <location>
        <begin position="479"/>
        <end position="504"/>
    </location>
</feature>
<feature type="compositionally biased region" description="Acidic residues" evidence="1">
    <location>
        <begin position="448"/>
        <end position="461"/>
    </location>
</feature>
<feature type="region of interest" description="Disordered" evidence="1">
    <location>
        <begin position="437"/>
        <end position="504"/>
    </location>
</feature>
<gene>
    <name evidence="2" type="ORF">CVT25_009671</name>
</gene>
<sequence length="504" mass="56199">MANFLITRHANVNDMDQARTVFESLLDPPTGVAAPNNHAPHDPPNSPEAPVMEHVYREAYGLVFGGALPPLIGRRWFGSRRKTKDGINAQSAAAFFKTIKEESSIEEVVGALGEAYKWELPAGKTKSSVELDALERTIKQQVGAKWMEVRKIAQDYDEELHDSRRQALVLLVLPTLLAIMDLIAHARVEFRTERSPSPDPSPPERPPERLRRSNMIAPYPRHHASLPRIKQEDVAPLATRRKDMTDVLHSLEEKGDPRSKDVMKALEKWGQVEIVSACFKVIGERIVTPSSIIYLLVKLRISPPGTTPSTSTELTVDETKKAVQVEEETDEKFLASRLDAEELPSSKTNGGVAHAPFWPRTRKPSWWIVLADDKSNRVVVPPMKISDIPYSQPGADRDYRAYKIQFQGPPNTGLFTWKVYIVSDTFVGEEVTSEISLKIEDPPAVEDQPSDDEISEPDEDSIAGQMAVMRGGKVKKSTEEEESEEQSSGTDDDKDDSDSDSDSD</sequence>
<dbReference type="GO" id="GO:0003723">
    <property type="term" value="F:RNA binding"/>
    <property type="evidence" value="ECO:0007669"/>
    <property type="project" value="TreeGrafter"/>
</dbReference>
<evidence type="ECO:0000313" key="2">
    <source>
        <dbReference type="EMBL" id="PPQ88725.1"/>
    </source>
</evidence>
<reference evidence="2 3" key="1">
    <citation type="journal article" date="2018" name="Evol. Lett.">
        <title>Horizontal gene cluster transfer increased hallucinogenic mushroom diversity.</title>
        <authorList>
            <person name="Reynolds H.T."/>
            <person name="Vijayakumar V."/>
            <person name="Gluck-Thaler E."/>
            <person name="Korotkin H.B."/>
            <person name="Matheny P.B."/>
            <person name="Slot J.C."/>
        </authorList>
    </citation>
    <scope>NUCLEOTIDE SEQUENCE [LARGE SCALE GENOMIC DNA]</scope>
    <source>
        <strain evidence="2 3">2631</strain>
    </source>
</reference>
<dbReference type="PANTHER" id="PTHR24075">
    <property type="entry name" value="SEC63 DOMAIN-CONTAINING"/>
    <property type="match status" value="1"/>
</dbReference>
<dbReference type="PANTHER" id="PTHR24075:SF0">
    <property type="entry name" value="TRANSLOCATION PROTEIN SEC63 HOMOLOG"/>
    <property type="match status" value="1"/>
</dbReference>
<feature type="region of interest" description="Disordered" evidence="1">
    <location>
        <begin position="28"/>
        <end position="48"/>
    </location>
</feature>
<proteinExistence type="predicted"/>
<dbReference type="AlphaFoldDB" id="A0A409XD94"/>
<dbReference type="GO" id="GO:0006620">
    <property type="term" value="P:post-translational protein targeting to endoplasmic reticulum membrane"/>
    <property type="evidence" value="ECO:0007669"/>
    <property type="project" value="TreeGrafter"/>
</dbReference>
<dbReference type="Proteomes" id="UP000283269">
    <property type="component" value="Unassembled WGS sequence"/>
</dbReference>
<evidence type="ECO:0008006" key="4">
    <source>
        <dbReference type="Google" id="ProtNLM"/>
    </source>
</evidence>
<keyword evidence="3" id="KW-1185">Reference proteome</keyword>
<dbReference type="GO" id="GO:0031207">
    <property type="term" value="C:Sec62/Sec63 complex"/>
    <property type="evidence" value="ECO:0007669"/>
    <property type="project" value="TreeGrafter"/>
</dbReference>
<accession>A0A409XD94</accession>
<dbReference type="InterPro" id="IPR035892">
    <property type="entry name" value="C2_domain_sf"/>
</dbReference>
<dbReference type="STRING" id="93625.A0A409XD94"/>
<organism evidence="2 3">
    <name type="scientific">Psilocybe cyanescens</name>
    <dbReference type="NCBI Taxonomy" id="93625"/>
    <lineage>
        <taxon>Eukaryota</taxon>
        <taxon>Fungi</taxon>
        <taxon>Dikarya</taxon>
        <taxon>Basidiomycota</taxon>
        <taxon>Agaricomycotina</taxon>
        <taxon>Agaricomycetes</taxon>
        <taxon>Agaricomycetidae</taxon>
        <taxon>Agaricales</taxon>
        <taxon>Agaricineae</taxon>
        <taxon>Strophariaceae</taxon>
        <taxon>Psilocybe</taxon>
    </lineage>
</organism>
<comment type="caution">
    <text evidence="2">The sequence shown here is derived from an EMBL/GenBank/DDBJ whole genome shotgun (WGS) entry which is preliminary data.</text>
</comment>
<dbReference type="EMBL" id="NHYD01002043">
    <property type="protein sequence ID" value="PPQ88725.1"/>
    <property type="molecule type" value="Genomic_DNA"/>
</dbReference>
<dbReference type="GO" id="GO:0006614">
    <property type="term" value="P:SRP-dependent cotranslational protein targeting to membrane"/>
    <property type="evidence" value="ECO:0007669"/>
    <property type="project" value="TreeGrafter"/>
</dbReference>
<dbReference type="SUPFAM" id="SSF81296">
    <property type="entry name" value="E set domains"/>
    <property type="match status" value="1"/>
</dbReference>
<name>A0A409XD94_PSICY</name>
<dbReference type="GO" id="GO:0008320">
    <property type="term" value="F:protein transmembrane transporter activity"/>
    <property type="evidence" value="ECO:0007669"/>
    <property type="project" value="TreeGrafter"/>
</dbReference>
<dbReference type="InParanoid" id="A0A409XD94"/>
<dbReference type="OrthoDB" id="1734229at2759"/>
<evidence type="ECO:0000256" key="1">
    <source>
        <dbReference type="SAM" id="MobiDB-lite"/>
    </source>
</evidence>
<dbReference type="InterPro" id="IPR014756">
    <property type="entry name" value="Ig_E-set"/>
</dbReference>
<evidence type="ECO:0000313" key="3">
    <source>
        <dbReference type="Proteomes" id="UP000283269"/>
    </source>
</evidence>
<protein>
    <recommendedName>
        <fullName evidence="4">SEC63 domain-containing protein</fullName>
    </recommendedName>
</protein>
<feature type="region of interest" description="Disordered" evidence="1">
    <location>
        <begin position="191"/>
        <end position="211"/>
    </location>
</feature>
<dbReference type="Gene3D" id="2.60.40.150">
    <property type="entry name" value="C2 domain"/>
    <property type="match status" value="1"/>
</dbReference>